<protein>
    <recommendedName>
        <fullName evidence="3">Protein SirB1 N-terminal domain-containing protein</fullName>
    </recommendedName>
</protein>
<gene>
    <name evidence="1" type="ORF">T190423A01A_60089</name>
</gene>
<dbReference type="EMBL" id="CAXJIO010000015">
    <property type="protein sequence ID" value="CAL2104152.1"/>
    <property type="molecule type" value="Genomic_DNA"/>
</dbReference>
<name>A0ABP1F714_9FLAO</name>
<sequence length="357" mass="41887">MNRFLAISFLVTVFLPKIAVGQDHLHEDAFLKIVSMHDAKEKYSFKEAVFAVENAYMEGELDTLYLNMEIQGLTKLIENIVKSRKLLNYNHKDKEAVLKYASLYSVMKDTIPIYMKGGQYEYQPYGYDFEDIWGEKDWRKMFVSKLLIENKGNCHSLPYLYKILAEEIGVKAHLALAPNHIYIKHRNEKDGWYNTELTSGYFPIDAWIMASGYVHLDGIRNGLYMKALNDKESLALLLVDLAQGYHRKYPDNNGAFILRCLEKALQYYPNYINALLLKLETEKRQLQAYVKSKHKTINEIIDDPKGKIAWVNLNTQVRNIHELGYRQMPKRMYLDWLVSLKEEKEKYLNKKIMTLKK</sequence>
<comment type="caution">
    <text evidence="1">The sequence shown here is derived from an EMBL/GenBank/DDBJ whole genome shotgun (WGS) entry which is preliminary data.</text>
</comment>
<organism evidence="1 2">
    <name type="scientific">Tenacibaculum polynesiense</name>
    <dbReference type="NCBI Taxonomy" id="3137857"/>
    <lineage>
        <taxon>Bacteria</taxon>
        <taxon>Pseudomonadati</taxon>
        <taxon>Bacteroidota</taxon>
        <taxon>Flavobacteriia</taxon>
        <taxon>Flavobacteriales</taxon>
        <taxon>Flavobacteriaceae</taxon>
        <taxon>Tenacibaculum</taxon>
    </lineage>
</organism>
<evidence type="ECO:0000313" key="1">
    <source>
        <dbReference type="EMBL" id="CAL2104152.1"/>
    </source>
</evidence>
<evidence type="ECO:0000313" key="2">
    <source>
        <dbReference type="Proteomes" id="UP001497527"/>
    </source>
</evidence>
<dbReference type="RefSeq" id="WP_348718417.1">
    <property type="nucleotide sequence ID" value="NZ_CAXJIO010000015.1"/>
</dbReference>
<evidence type="ECO:0008006" key="3">
    <source>
        <dbReference type="Google" id="ProtNLM"/>
    </source>
</evidence>
<dbReference type="Proteomes" id="UP001497527">
    <property type="component" value="Unassembled WGS sequence"/>
</dbReference>
<keyword evidence="2" id="KW-1185">Reference proteome</keyword>
<reference evidence="1 2" key="1">
    <citation type="submission" date="2024-05" db="EMBL/GenBank/DDBJ databases">
        <authorList>
            <person name="Duchaud E."/>
        </authorList>
    </citation>
    <scope>NUCLEOTIDE SEQUENCE [LARGE SCALE GENOMIC DNA]</scope>
    <source>
        <strain evidence="1">Ena-SAMPLE-TAB-13-05-2024-13:56:06:370-140308</strain>
    </source>
</reference>
<proteinExistence type="predicted"/>
<accession>A0ABP1F714</accession>